<gene>
    <name evidence="1" type="ORF">DARMORV10_C07P27070.1</name>
</gene>
<dbReference type="EMBL" id="HG994371">
    <property type="protein sequence ID" value="CAF1989265.1"/>
    <property type="molecule type" value="Genomic_DNA"/>
</dbReference>
<evidence type="ECO:0000313" key="1">
    <source>
        <dbReference type="EMBL" id="CAF1989265.1"/>
    </source>
</evidence>
<organism evidence="1">
    <name type="scientific">Brassica napus</name>
    <name type="common">Rape</name>
    <dbReference type="NCBI Taxonomy" id="3708"/>
    <lineage>
        <taxon>Eukaryota</taxon>
        <taxon>Viridiplantae</taxon>
        <taxon>Streptophyta</taxon>
        <taxon>Embryophyta</taxon>
        <taxon>Tracheophyta</taxon>
        <taxon>Spermatophyta</taxon>
        <taxon>Magnoliopsida</taxon>
        <taxon>eudicotyledons</taxon>
        <taxon>Gunneridae</taxon>
        <taxon>Pentapetalae</taxon>
        <taxon>rosids</taxon>
        <taxon>malvids</taxon>
        <taxon>Brassicales</taxon>
        <taxon>Brassicaceae</taxon>
        <taxon>Brassiceae</taxon>
        <taxon>Brassica</taxon>
    </lineage>
</organism>
<dbReference type="PANTHER" id="PTHR36381:SF5">
    <property type="entry name" value="ETHYLENE-REGULATED NUCLEAR PROTEIN ERT2-LIKE PROTEIN"/>
    <property type="match status" value="1"/>
</dbReference>
<protein>
    <submittedName>
        <fullName evidence="1">(rape) hypothetical protein</fullName>
    </submittedName>
</protein>
<dbReference type="Proteomes" id="UP001295469">
    <property type="component" value="Chromosome C07"/>
</dbReference>
<sequence length="57" mass="6497">MSLLCKKPKSGRLSRFMSEFHQSPKRGGIMVVETGFNSNFSDRSLLQESRSSKEVFL</sequence>
<dbReference type="AlphaFoldDB" id="A0A816MBU0"/>
<accession>A0A816MBU0</accession>
<dbReference type="PANTHER" id="PTHR36381">
    <property type="entry name" value="ETHYLENE-REGULATED TRANSCRIPT 2 (ERT2)"/>
    <property type="match status" value="1"/>
</dbReference>
<reference evidence="1" key="1">
    <citation type="submission" date="2021-01" db="EMBL/GenBank/DDBJ databases">
        <authorList>
            <consortium name="Genoscope - CEA"/>
            <person name="William W."/>
        </authorList>
    </citation>
    <scope>NUCLEOTIDE SEQUENCE</scope>
</reference>
<proteinExistence type="predicted"/>
<name>A0A816MBU0_BRANA</name>